<feature type="domain" description="Quinate/shikimate 5-dehydrogenase/glutamyl-tRNA reductase" evidence="9">
    <location>
        <begin position="116"/>
        <end position="165"/>
    </location>
</feature>
<dbReference type="PANTHER" id="PTHR21089:SF1">
    <property type="entry name" value="BIFUNCTIONAL 3-DEHYDROQUINATE DEHYDRATASE_SHIKIMATE DEHYDROGENASE, CHLOROPLASTIC"/>
    <property type="match status" value="1"/>
</dbReference>
<evidence type="ECO:0000313" key="13">
    <source>
        <dbReference type="Proteomes" id="UP001057498"/>
    </source>
</evidence>
<dbReference type="HAMAP" id="MF_00222">
    <property type="entry name" value="Shikimate_DH_AroE"/>
    <property type="match status" value="1"/>
</dbReference>
<feature type="binding site" evidence="8">
    <location>
        <begin position="126"/>
        <end position="130"/>
    </location>
    <ligand>
        <name>NADP(+)</name>
        <dbReference type="ChEBI" id="CHEBI:58349"/>
    </ligand>
</feature>
<feature type="binding site" evidence="8">
    <location>
        <begin position="150"/>
        <end position="155"/>
    </location>
    <ligand>
        <name>NADP(+)</name>
        <dbReference type="ChEBI" id="CHEBI:58349"/>
    </ligand>
</feature>
<protein>
    <recommendedName>
        <fullName evidence="2 8">Shikimate dehydrogenase (NADP(+))</fullName>
        <shortName evidence="8">SDH</shortName>
        <ecNumber evidence="2 8">1.1.1.25</ecNumber>
    </recommendedName>
</protein>
<dbReference type="InterPro" id="IPR011342">
    <property type="entry name" value="Shikimate_DH"/>
</dbReference>
<comment type="pathway">
    <text evidence="1 8">Metabolic intermediate biosynthesis; chorismate biosynthesis; chorismate from D-erythrose 4-phosphate and phosphoenolpyruvate: step 4/7.</text>
</comment>
<feature type="domain" description="Shikimate dehydrogenase substrate binding N-terminal" evidence="10">
    <location>
        <begin position="6"/>
        <end position="88"/>
    </location>
</feature>
<dbReference type="SUPFAM" id="SSF53223">
    <property type="entry name" value="Aminoacid dehydrogenase-like, N-terminal domain"/>
    <property type="match status" value="1"/>
</dbReference>
<gene>
    <name evidence="12" type="primary">aroE_3</name>
    <name evidence="8" type="synonym">aroE</name>
    <name evidence="12" type="ORF">CATMQ487_51990</name>
</gene>
<proteinExistence type="inferred from homology"/>
<dbReference type="NCBIfam" id="TIGR00507">
    <property type="entry name" value="aroE"/>
    <property type="match status" value="1"/>
</dbReference>
<evidence type="ECO:0000256" key="8">
    <source>
        <dbReference type="HAMAP-Rule" id="MF_00222"/>
    </source>
</evidence>
<evidence type="ECO:0000256" key="2">
    <source>
        <dbReference type="ARBA" id="ARBA00012962"/>
    </source>
</evidence>
<evidence type="ECO:0000256" key="4">
    <source>
        <dbReference type="ARBA" id="ARBA00022857"/>
    </source>
</evidence>
<dbReference type="InterPro" id="IPR046346">
    <property type="entry name" value="Aminoacid_DH-like_N_sf"/>
</dbReference>
<keyword evidence="6 8" id="KW-0057">Aromatic amino acid biosynthesis</keyword>
<comment type="function">
    <text evidence="8">Involved in the biosynthesis of the chorismate, which leads to the biosynthesis of aromatic amino acids. Catalyzes the reversible NADPH linked reduction of 3-dehydroshikimate (DHSA) to yield shikimate (SA).</text>
</comment>
<feature type="binding site" evidence="8">
    <location>
        <begin position="14"/>
        <end position="16"/>
    </location>
    <ligand>
        <name>shikimate</name>
        <dbReference type="ChEBI" id="CHEBI:36208"/>
    </ligand>
</feature>
<name>A0ABN6PSQ0_9BURK</name>
<dbReference type="InterPro" id="IPR041121">
    <property type="entry name" value="SDH_C"/>
</dbReference>
<feature type="binding site" evidence="8">
    <location>
        <position position="86"/>
    </location>
    <ligand>
        <name>shikimate</name>
        <dbReference type="ChEBI" id="CHEBI:36208"/>
    </ligand>
</feature>
<feature type="domain" description="SDH C-terminal" evidence="11">
    <location>
        <begin position="246"/>
        <end position="273"/>
    </location>
</feature>
<dbReference type="Proteomes" id="UP001057498">
    <property type="component" value="Chromosome"/>
</dbReference>
<evidence type="ECO:0000313" key="12">
    <source>
        <dbReference type="EMBL" id="BDI08229.1"/>
    </source>
</evidence>
<feature type="binding site" evidence="8">
    <location>
        <position position="253"/>
    </location>
    <ligand>
        <name>shikimate</name>
        <dbReference type="ChEBI" id="CHEBI:36208"/>
    </ligand>
</feature>
<dbReference type="SUPFAM" id="SSF51735">
    <property type="entry name" value="NAD(P)-binding Rossmann-fold domains"/>
    <property type="match status" value="1"/>
</dbReference>
<organism evidence="12 13">
    <name type="scientific">Sphaerotilus microaerophilus</name>
    <dbReference type="NCBI Taxonomy" id="2914710"/>
    <lineage>
        <taxon>Bacteria</taxon>
        <taxon>Pseudomonadati</taxon>
        <taxon>Pseudomonadota</taxon>
        <taxon>Betaproteobacteria</taxon>
        <taxon>Burkholderiales</taxon>
        <taxon>Sphaerotilaceae</taxon>
        <taxon>Sphaerotilus</taxon>
    </lineage>
</organism>
<dbReference type="Pfam" id="PF01488">
    <property type="entry name" value="Shikimate_DH"/>
    <property type="match status" value="1"/>
</dbReference>
<feature type="binding site" evidence="8">
    <location>
        <position position="223"/>
    </location>
    <ligand>
        <name>NADP(+)</name>
        <dbReference type="ChEBI" id="CHEBI:58349"/>
    </ligand>
</feature>
<comment type="subunit">
    <text evidence="8">Homodimer.</text>
</comment>
<dbReference type="PANTHER" id="PTHR21089">
    <property type="entry name" value="SHIKIMATE DEHYDROGENASE"/>
    <property type="match status" value="1"/>
</dbReference>
<evidence type="ECO:0000259" key="10">
    <source>
        <dbReference type="Pfam" id="PF08501"/>
    </source>
</evidence>
<dbReference type="Pfam" id="PF18317">
    <property type="entry name" value="SDH_C"/>
    <property type="match status" value="1"/>
</dbReference>
<feature type="binding site" evidence="8">
    <location>
        <position position="101"/>
    </location>
    <ligand>
        <name>shikimate</name>
        <dbReference type="ChEBI" id="CHEBI:36208"/>
    </ligand>
</feature>
<reference evidence="12" key="1">
    <citation type="submission" date="2022-04" db="EMBL/GenBank/DDBJ databases">
        <title>Whole genome sequence of Sphaerotilus sp. FB-5.</title>
        <authorList>
            <person name="Takeda M."/>
            <person name="Narihara S."/>
            <person name="Akimoto M."/>
            <person name="Akimoto R."/>
            <person name="Nishiyashiki S."/>
            <person name="Murakami T."/>
        </authorList>
    </citation>
    <scope>NUCLEOTIDE SEQUENCE</scope>
    <source>
        <strain evidence="12">FB-5</strain>
    </source>
</reference>
<keyword evidence="4 8" id="KW-0521">NADP</keyword>
<feature type="binding site" evidence="8">
    <location>
        <position position="61"/>
    </location>
    <ligand>
        <name>shikimate</name>
        <dbReference type="ChEBI" id="CHEBI:36208"/>
    </ligand>
</feature>
<dbReference type="Gene3D" id="3.40.50.10860">
    <property type="entry name" value="Leucine Dehydrogenase, chain A, domain 1"/>
    <property type="match status" value="1"/>
</dbReference>
<dbReference type="InterPro" id="IPR013708">
    <property type="entry name" value="Shikimate_DH-bd_N"/>
</dbReference>
<dbReference type="Pfam" id="PF08501">
    <property type="entry name" value="Shikimate_dh_N"/>
    <property type="match status" value="1"/>
</dbReference>
<evidence type="ECO:0000259" key="9">
    <source>
        <dbReference type="Pfam" id="PF01488"/>
    </source>
</evidence>
<dbReference type="InterPro" id="IPR036291">
    <property type="entry name" value="NAD(P)-bd_dom_sf"/>
</dbReference>
<evidence type="ECO:0000256" key="6">
    <source>
        <dbReference type="ARBA" id="ARBA00023141"/>
    </source>
</evidence>
<feature type="binding site" evidence="8">
    <location>
        <position position="225"/>
    </location>
    <ligand>
        <name>shikimate</name>
        <dbReference type="ChEBI" id="CHEBI:36208"/>
    </ligand>
</feature>
<feature type="active site" description="Proton acceptor" evidence="8">
    <location>
        <position position="65"/>
    </location>
</feature>
<comment type="catalytic activity">
    <reaction evidence="7 8">
        <text>shikimate + NADP(+) = 3-dehydroshikimate + NADPH + H(+)</text>
        <dbReference type="Rhea" id="RHEA:17737"/>
        <dbReference type="ChEBI" id="CHEBI:15378"/>
        <dbReference type="ChEBI" id="CHEBI:16630"/>
        <dbReference type="ChEBI" id="CHEBI:36208"/>
        <dbReference type="ChEBI" id="CHEBI:57783"/>
        <dbReference type="ChEBI" id="CHEBI:58349"/>
        <dbReference type="EC" id="1.1.1.25"/>
    </reaction>
</comment>
<accession>A0ABN6PSQ0</accession>
<dbReference type="RefSeq" id="WP_251971348.1">
    <property type="nucleotide sequence ID" value="NZ_AP025730.1"/>
</dbReference>
<evidence type="ECO:0000256" key="5">
    <source>
        <dbReference type="ARBA" id="ARBA00023002"/>
    </source>
</evidence>
<dbReference type="EC" id="1.1.1.25" evidence="2 8"/>
<dbReference type="NCBIfam" id="NF001310">
    <property type="entry name" value="PRK00258.1-2"/>
    <property type="match status" value="1"/>
</dbReference>
<keyword evidence="13" id="KW-1185">Reference proteome</keyword>
<dbReference type="Gene3D" id="3.40.50.720">
    <property type="entry name" value="NAD(P)-binding Rossmann-like Domain"/>
    <property type="match status" value="1"/>
</dbReference>
<evidence type="ECO:0000256" key="1">
    <source>
        <dbReference type="ARBA" id="ARBA00004871"/>
    </source>
</evidence>
<evidence type="ECO:0000259" key="11">
    <source>
        <dbReference type="Pfam" id="PF18317"/>
    </source>
</evidence>
<comment type="similarity">
    <text evidence="8">Belongs to the shikimate dehydrogenase family.</text>
</comment>
<evidence type="ECO:0000256" key="3">
    <source>
        <dbReference type="ARBA" id="ARBA00022605"/>
    </source>
</evidence>
<sequence length="283" mass="29582">MDRYAVVGNPVEHSRSPRIHQLFAAQTGQIIEYTRLWAPLDGFTATVRAFAAEGGRGCNVTMPFKAEAWSLAARRSSRAELARAANTLRFDAEGWWADNTDGAGLVRDLGVNAGVALAGQRLLLLGAGGAAAGVLGPLLESRPAELVVANRTVERAVELVERHAELARQAGVRLVAQGLNGLAGLAGPGGFDVLINGTATSLQADAMPIETGLLRPGALALDMAYGAPARGFIAWAQAQGAVGRDGLGMLVEQAAESFTAWRGVRPDTAPVLAMLRREVDGLA</sequence>
<keyword evidence="5 8" id="KW-0560">Oxidoreductase</keyword>
<dbReference type="InterPro" id="IPR022893">
    <property type="entry name" value="Shikimate_DH_fam"/>
</dbReference>
<dbReference type="EMBL" id="AP025730">
    <property type="protein sequence ID" value="BDI08229.1"/>
    <property type="molecule type" value="Genomic_DNA"/>
</dbReference>
<feature type="binding site" evidence="8">
    <location>
        <position position="246"/>
    </location>
    <ligand>
        <name>NADP(+)</name>
        <dbReference type="ChEBI" id="CHEBI:58349"/>
    </ligand>
</feature>
<dbReference type="InterPro" id="IPR006151">
    <property type="entry name" value="Shikm_DH/Glu-tRNA_Rdtase"/>
</dbReference>
<evidence type="ECO:0000256" key="7">
    <source>
        <dbReference type="ARBA" id="ARBA00049442"/>
    </source>
</evidence>
<comment type="caution">
    <text evidence="8">Lacks conserved residue(s) required for the propagation of feature annotation.</text>
</comment>
<keyword evidence="3 8" id="KW-0028">Amino-acid biosynthesis</keyword>